<dbReference type="GO" id="GO:0000287">
    <property type="term" value="F:magnesium ion binding"/>
    <property type="evidence" value="ECO:0007669"/>
    <property type="project" value="InterPro"/>
</dbReference>
<dbReference type="InterPro" id="IPR033704">
    <property type="entry name" value="dUTPase_trimeric"/>
</dbReference>
<dbReference type="InterPro" id="IPR008181">
    <property type="entry name" value="dUTPase"/>
</dbReference>
<dbReference type="PANTHER" id="PTHR11241:SF0">
    <property type="entry name" value="DEOXYURIDINE 5'-TRIPHOSPHATE NUCLEOTIDOHYDROLASE"/>
    <property type="match status" value="1"/>
</dbReference>
<dbReference type="GO" id="GO:0004170">
    <property type="term" value="F:dUTP diphosphatase activity"/>
    <property type="evidence" value="ECO:0007669"/>
    <property type="project" value="UniProtKB-EC"/>
</dbReference>
<comment type="similarity">
    <text evidence="1">Belongs to the dUTPase family.</text>
</comment>
<keyword evidence="3" id="KW-0378">Hydrolase</keyword>
<proteinExistence type="inferred from homology"/>
<keyword evidence="4" id="KW-0546">Nucleotide metabolism</keyword>
<dbReference type="InterPro" id="IPR029054">
    <property type="entry name" value="dUTPase-like"/>
</dbReference>
<evidence type="ECO:0000256" key="4">
    <source>
        <dbReference type="ARBA" id="ARBA00023080"/>
    </source>
</evidence>
<sequence>MDAADAHNKSIDEAPYFDAGFNLFCPEEVEVAGLSTAKIDLGVRGAMDFIVIEYDKQVKTNIRYTIPVGYFLYPRSSTGTKTPLRLANSIGLIDAGYRGNYIAAFDNIRSPNFKVEQGQQLVQICPPNVTYPLRVELVEELDETARGAGGFGSTGK</sequence>
<evidence type="ECO:0000259" key="5">
    <source>
        <dbReference type="Pfam" id="PF00692"/>
    </source>
</evidence>
<feature type="domain" description="dUTPase-like" evidence="5">
    <location>
        <begin position="53"/>
        <end position="155"/>
    </location>
</feature>
<dbReference type="SUPFAM" id="SSF51283">
    <property type="entry name" value="dUTPase-like"/>
    <property type="match status" value="1"/>
</dbReference>
<name>A0A6C0EV28_9ZZZZ</name>
<organism evidence="6">
    <name type="scientific">viral metagenome</name>
    <dbReference type="NCBI Taxonomy" id="1070528"/>
    <lineage>
        <taxon>unclassified sequences</taxon>
        <taxon>metagenomes</taxon>
        <taxon>organismal metagenomes</taxon>
    </lineage>
</organism>
<evidence type="ECO:0000256" key="1">
    <source>
        <dbReference type="ARBA" id="ARBA00006581"/>
    </source>
</evidence>
<dbReference type="GO" id="GO:0046081">
    <property type="term" value="P:dUTP catabolic process"/>
    <property type="evidence" value="ECO:0007669"/>
    <property type="project" value="InterPro"/>
</dbReference>
<dbReference type="CDD" id="cd07557">
    <property type="entry name" value="trimeric_dUTPase"/>
    <property type="match status" value="1"/>
</dbReference>
<accession>A0A6C0EV28</accession>
<dbReference type="AlphaFoldDB" id="A0A6C0EV28"/>
<dbReference type="Gene3D" id="2.70.40.10">
    <property type="match status" value="1"/>
</dbReference>
<protein>
    <recommendedName>
        <fullName evidence="2">dUTP diphosphatase</fullName>
        <ecNumber evidence="2">3.6.1.23</ecNumber>
    </recommendedName>
</protein>
<dbReference type="EMBL" id="MN738951">
    <property type="protein sequence ID" value="QHT32868.1"/>
    <property type="molecule type" value="Genomic_DNA"/>
</dbReference>
<reference evidence="6" key="1">
    <citation type="journal article" date="2020" name="Nature">
        <title>Giant virus diversity and host interactions through global metagenomics.</title>
        <authorList>
            <person name="Schulz F."/>
            <person name="Roux S."/>
            <person name="Paez-Espino D."/>
            <person name="Jungbluth S."/>
            <person name="Walsh D.A."/>
            <person name="Denef V.J."/>
            <person name="McMahon K.D."/>
            <person name="Konstantinidis K.T."/>
            <person name="Eloe-Fadrosh E.A."/>
            <person name="Kyrpides N.C."/>
            <person name="Woyke T."/>
        </authorList>
    </citation>
    <scope>NUCLEOTIDE SEQUENCE</scope>
    <source>
        <strain evidence="6">GVMAG-M-3300009161-30</strain>
    </source>
</reference>
<dbReference type="EC" id="3.6.1.23" evidence="2"/>
<dbReference type="GO" id="GO:0006226">
    <property type="term" value="P:dUMP biosynthetic process"/>
    <property type="evidence" value="ECO:0007669"/>
    <property type="project" value="InterPro"/>
</dbReference>
<dbReference type="InterPro" id="IPR036157">
    <property type="entry name" value="dUTPase-like_sf"/>
</dbReference>
<dbReference type="Pfam" id="PF00692">
    <property type="entry name" value="dUTPase"/>
    <property type="match status" value="1"/>
</dbReference>
<evidence type="ECO:0000256" key="2">
    <source>
        <dbReference type="ARBA" id="ARBA00012379"/>
    </source>
</evidence>
<evidence type="ECO:0000256" key="3">
    <source>
        <dbReference type="ARBA" id="ARBA00022801"/>
    </source>
</evidence>
<dbReference type="PANTHER" id="PTHR11241">
    <property type="entry name" value="DEOXYURIDINE 5'-TRIPHOSPHATE NUCLEOTIDOHYDROLASE"/>
    <property type="match status" value="1"/>
</dbReference>
<evidence type="ECO:0000313" key="6">
    <source>
        <dbReference type="EMBL" id="QHT32868.1"/>
    </source>
</evidence>